<proteinExistence type="predicted"/>
<dbReference type="Proteomes" id="UP001565220">
    <property type="component" value="Unassembled WGS sequence"/>
</dbReference>
<accession>A0ABV4DT34</accession>
<dbReference type="EMBL" id="JBGFFE010000001">
    <property type="protein sequence ID" value="MEY8762409.1"/>
    <property type="molecule type" value="Genomic_DNA"/>
</dbReference>
<sequence length="61" mass="7445">MMIDRNRTFHVHDEKLALEIFNNIKTHHIKLFDMLVVKFEAKNLQSIYLNFIMHNMNLMKN</sequence>
<keyword evidence="2" id="KW-1185">Reference proteome</keyword>
<dbReference type="SUPFAM" id="SSF81593">
    <property type="entry name" value="Nucleotidyltransferase substrate binding subunit/domain"/>
    <property type="match status" value="1"/>
</dbReference>
<evidence type="ECO:0000313" key="2">
    <source>
        <dbReference type="Proteomes" id="UP001565220"/>
    </source>
</evidence>
<name>A0ABV4DT34_9CLOT</name>
<organism evidence="1 2">
    <name type="scientific">Clostridium lapidicellarium</name>
    <dbReference type="NCBI Taxonomy" id="3240931"/>
    <lineage>
        <taxon>Bacteria</taxon>
        <taxon>Bacillati</taxon>
        <taxon>Bacillota</taxon>
        <taxon>Clostridia</taxon>
        <taxon>Eubacteriales</taxon>
        <taxon>Clostridiaceae</taxon>
        <taxon>Clostridium</taxon>
    </lineage>
</organism>
<reference evidence="1 2" key="1">
    <citation type="submission" date="2024-08" db="EMBL/GenBank/DDBJ databases">
        <title>Clostridium lapicellarii sp. nov., and Clostridium renhuaiense sp. nov., two species isolated from the mud in a fermentation cellar used for producing sauce-flavour Chinese liquors.</title>
        <authorList>
            <person name="Yang F."/>
            <person name="Wang H."/>
            <person name="Chen L.Q."/>
            <person name="Zhou N."/>
            <person name="Lu J.J."/>
            <person name="Pu X.X."/>
            <person name="Wan B."/>
            <person name="Wang L."/>
            <person name="Liu S.J."/>
        </authorList>
    </citation>
    <scope>NUCLEOTIDE SEQUENCE [LARGE SCALE GENOMIC DNA]</scope>
    <source>
        <strain evidence="1 2">MT-113</strain>
    </source>
</reference>
<dbReference type="Gene3D" id="1.20.120.330">
    <property type="entry name" value="Nucleotidyltransferases domain 2"/>
    <property type="match status" value="1"/>
</dbReference>
<evidence type="ECO:0000313" key="1">
    <source>
        <dbReference type="EMBL" id="MEY8762409.1"/>
    </source>
</evidence>
<comment type="caution">
    <text evidence="1">The sequence shown here is derived from an EMBL/GenBank/DDBJ whole genome shotgun (WGS) entry which is preliminary data.</text>
</comment>
<protein>
    <submittedName>
        <fullName evidence="1">Uncharacterized protein</fullName>
    </submittedName>
</protein>
<dbReference type="RefSeq" id="WP_294181547.1">
    <property type="nucleotide sequence ID" value="NZ_JBGFFE010000001.1"/>
</dbReference>
<gene>
    <name evidence="1" type="ORF">AB8S09_01920</name>
</gene>